<sequence>MLISNACVPYLPSQRKTSFLSEDGNGMASPKFNFGKLVGEGSGTLLFEIYQLEIDDATNVTCISNAQFIGSAVIAGEILSNDFQCDPSGNHFYGFTRRHRSVFSEPTWHCDALLVQIGNNKGKSGQNGNDAEVGEVKVFEFEGVRITPRNRLHVDIEFKFLSDNDGIFILSLEIAHDHTEASTRSLWRSDVYKFTLDQIHCSVCYTKIDLSPPPTRYSEIFSNFYTDTTVYHLDWRIHIMLIDDVIVFYNTDERNRVYLSNYPRHRSWTECAMHAQSDLKFSHFGRSSFLIHFDNGFLIQKILQNKTVYRAFIDTVTKTIRYKQLFDEPLYVFANRNSRTIASMCSHDNILFISIDSPPPLKHIVFWHIVDLMHCANLEEPKREQSQHSSATVDECLDCFCSAHPVRRIPEKTEILALVHSIHSNCVVS</sequence>
<reference evidence="2" key="1">
    <citation type="submission" date="2022-11" db="UniProtKB">
        <authorList>
            <consortium name="WormBaseParasite"/>
        </authorList>
    </citation>
    <scope>IDENTIFICATION</scope>
</reference>
<keyword evidence="1" id="KW-1185">Reference proteome</keyword>
<accession>A0A914HAT4</accession>
<proteinExistence type="predicted"/>
<dbReference type="AlphaFoldDB" id="A0A914HAT4"/>
<organism evidence="1 2">
    <name type="scientific">Globodera rostochiensis</name>
    <name type="common">Golden nematode worm</name>
    <name type="synonym">Heterodera rostochiensis</name>
    <dbReference type="NCBI Taxonomy" id="31243"/>
    <lineage>
        <taxon>Eukaryota</taxon>
        <taxon>Metazoa</taxon>
        <taxon>Ecdysozoa</taxon>
        <taxon>Nematoda</taxon>
        <taxon>Chromadorea</taxon>
        <taxon>Rhabditida</taxon>
        <taxon>Tylenchina</taxon>
        <taxon>Tylenchomorpha</taxon>
        <taxon>Tylenchoidea</taxon>
        <taxon>Heteroderidae</taxon>
        <taxon>Heteroderinae</taxon>
        <taxon>Globodera</taxon>
    </lineage>
</organism>
<evidence type="ECO:0000313" key="1">
    <source>
        <dbReference type="Proteomes" id="UP000887572"/>
    </source>
</evidence>
<name>A0A914HAT4_GLORO</name>
<evidence type="ECO:0000313" key="2">
    <source>
        <dbReference type="WBParaSite" id="Gr19_v10_g14874.t1"/>
    </source>
</evidence>
<dbReference type="WBParaSite" id="Gr19_v10_g14874.t1">
    <property type="protein sequence ID" value="Gr19_v10_g14874.t1"/>
    <property type="gene ID" value="Gr19_v10_g14874"/>
</dbReference>
<protein>
    <submittedName>
        <fullName evidence="2">Uncharacterized protein</fullName>
    </submittedName>
</protein>
<dbReference type="Proteomes" id="UP000887572">
    <property type="component" value="Unplaced"/>
</dbReference>